<comment type="cofactor">
    <cofactor evidence="1 6">
        <name>FAD</name>
        <dbReference type="ChEBI" id="CHEBI:57692"/>
    </cofactor>
</comment>
<comment type="similarity">
    <text evidence="2 6">Belongs to the acyl-CoA dehydrogenase family.</text>
</comment>
<dbReference type="STRING" id="1823756.A4H34_01220"/>
<dbReference type="InterPro" id="IPR037069">
    <property type="entry name" value="AcylCoA_DH/ox_N_sf"/>
</dbReference>
<dbReference type="SUPFAM" id="SSF47203">
    <property type="entry name" value="Acyl-CoA dehydrogenase C-terminal domain-like"/>
    <property type="match status" value="1"/>
</dbReference>
<evidence type="ECO:0000256" key="3">
    <source>
        <dbReference type="ARBA" id="ARBA00022630"/>
    </source>
</evidence>
<evidence type="ECO:0000313" key="11">
    <source>
        <dbReference type="Proteomes" id="UP000078368"/>
    </source>
</evidence>
<dbReference type="Gene3D" id="2.40.110.10">
    <property type="entry name" value="Butyryl-CoA Dehydrogenase, subunit A, domain 2"/>
    <property type="match status" value="1"/>
</dbReference>
<dbReference type="InterPro" id="IPR006091">
    <property type="entry name" value="Acyl-CoA_Oxase/DH_mid-dom"/>
</dbReference>
<dbReference type="CDD" id="cd00567">
    <property type="entry name" value="ACAD"/>
    <property type="match status" value="1"/>
</dbReference>
<dbReference type="Pfam" id="PF02770">
    <property type="entry name" value="Acyl-CoA_dh_M"/>
    <property type="match status" value="1"/>
</dbReference>
<dbReference type="EMBL" id="LVZK01000001">
    <property type="protein sequence ID" value="OAP85843.1"/>
    <property type="molecule type" value="Genomic_DNA"/>
</dbReference>
<evidence type="ECO:0000259" key="9">
    <source>
        <dbReference type="Pfam" id="PF02771"/>
    </source>
</evidence>
<dbReference type="FunFam" id="1.20.140.10:FF:000001">
    <property type="entry name" value="Acyl-CoA dehydrogenase"/>
    <property type="match status" value="1"/>
</dbReference>
<dbReference type="FunFam" id="2.40.110.10:FF:000002">
    <property type="entry name" value="Acyl-CoA dehydrogenase fadE12"/>
    <property type="match status" value="1"/>
</dbReference>
<accession>A0A179B3N4</accession>
<evidence type="ECO:0000313" key="10">
    <source>
        <dbReference type="EMBL" id="OAP85843.1"/>
    </source>
</evidence>
<dbReference type="Pfam" id="PF00441">
    <property type="entry name" value="Acyl-CoA_dh_1"/>
    <property type="match status" value="1"/>
</dbReference>
<evidence type="ECO:0000256" key="5">
    <source>
        <dbReference type="ARBA" id="ARBA00023002"/>
    </source>
</evidence>
<evidence type="ECO:0000256" key="1">
    <source>
        <dbReference type="ARBA" id="ARBA00001974"/>
    </source>
</evidence>
<dbReference type="PANTHER" id="PTHR43884">
    <property type="entry name" value="ACYL-COA DEHYDROGENASE"/>
    <property type="match status" value="1"/>
</dbReference>
<dbReference type="AlphaFoldDB" id="A0A179B3N4"/>
<dbReference type="PANTHER" id="PTHR43884:SF12">
    <property type="entry name" value="ISOVALERYL-COA DEHYDROGENASE, MITOCHONDRIAL-RELATED"/>
    <property type="match status" value="1"/>
</dbReference>
<proteinExistence type="inferred from homology"/>
<dbReference type="PIRSF" id="PIRSF016578">
    <property type="entry name" value="HsaA"/>
    <property type="match status" value="1"/>
</dbReference>
<feature type="domain" description="Acyl-CoA oxidase/dehydrogenase middle" evidence="8">
    <location>
        <begin position="120"/>
        <end position="215"/>
    </location>
</feature>
<dbReference type="Gene3D" id="1.20.140.10">
    <property type="entry name" value="Butyryl-CoA Dehydrogenase, subunit A, domain 3"/>
    <property type="match status" value="1"/>
</dbReference>
<dbReference type="InterPro" id="IPR009100">
    <property type="entry name" value="AcylCoA_DH/oxidase_NM_dom_sf"/>
</dbReference>
<dbReference type="OrthoDB" id="3404950at2"/>
<reference evidence="10 11" key="1">
    <citation type="submission" date="2016-04" db="EMBL/GenBank/DDBJ databases">
        <title>Peptidophaga gingivicola gen. nov., sp. nov., isolated from human subgingival plaque.</title>
        <authorList>
            <person name="Beall C.J."/>
            <person name="Mokrzan E.M."/>
            <person name="Griffen A.L."/>
            <person name="Leys E.J."/>
        </authorList>
    </citation>
    <scope>NUCLEOTIDE SEQUENCE [LARGE SCALE GENOMIC DNA]</scope>
    <source>
        <strain evidence="10 11">BA112</strain>
    </source>
</reference>
<protein>
    <submittedName>
        <fullName evidence="10">Acyl-CoA dehydrogenase</fullName>
    </submittedName>
</protein>
<organism evidence="10 11">
    <name type="scientific">Peptidiphaga gingivicola</name>
    <dbReference type="NCBI Taxonomy" id="2741497"/>
    <lineage>
        <taxon>Bacteria</taxon>
        <taxon>Bacillati</taxon>
        <taxon>Actinomycetota</taxon>
        <taxon>Actinomycetes</taxon>
        <taxon>Actinomycetales</taxon>
        <taxon>Actinomycetaceae</taxon>
        <taxon>Peptidiphaga</taxon>
    </lineage>
</organism>
<dbReference type="GO" id="GO:0003995">
    <property type="term" value="F:acyl-CoA dehydrogenase activity"/>
    <property type="evidence" value="ECO:0007669"/>
    <property type="project" value="TreeGrafter"/>
</dbReference>
<keyword evidence="4 6" id="KW-0274">FAD</keyword>
<evidence type="ECO:0000256" key="4">
    <source>
        <dbReference type="ARBA" id="ARBA00022827"/>
    </source>
</evidence>
<keyword evidence="11" id="KW-1185">Reference proteome</keyword>
<dbReference type="InterPro" id="IPR009075">
    <property type="entry name" value="AcylCo_DH/oxidase_C"/>
</dbReference>
<feature type="domain" description="Acyl-CoA dehydrogenase/oxidase N-terminal" evidence="9">
    <location>
        <begin position="6"/>
        <end position="111"/>
    </location>
</feature>
<keyword evidence="5 6" id="KW-0560">Oxidoreductase</keyword>
<evidence type="ECO:0000259" key="7">
    <source>
        <dbReference type="Pfam" id="PF00441"/>
    </source>
</evidence>
<feature type="domain" description="Acyl-CoA dehydrogenase/oxidase C-terminal" evidence="7">
    <location>
        <begin position="227"/>
        <end position="375"/>
    </location>
</feature>
<dbReference type="InterPro" id="IPR036250">
    <property type="entry name" value="AcylCo_DH-like_C"/>
</dbReference>
<dbReference type="GO" id="GO:0050660">
    <property type="term" value="F:flavin adenine dinucleotide binding"/>
    <property type="evidence" value="ECO:0007669"/>
    <property type="project" value="InterPro"/>
</dbReference>
<dbReference type="Gene3D" id="1.10.540.10">
    <property type="entry name" value="Acyl-CoA dehydrogenase/oxidase, N-terminal domain"/>
    <property type="match status" value="1"/>
</dbReference>
<dbReference type="RefSeq" id="WP_009198295.1">
    <property type="nucleotide sequence ID" value="NZ_LVZK01000001.1"/>
</dbReference>
<dbReference type="Proteomes" id="UP000078368">
    <property type="component" value="Unassembled WGS sequence"/>
</dbReference>
<evidence type="ECO:0000256" key="2">
    <source>
        <dbReference type="ARBA" id="ARBA00009347"/>
    </source>
</evidence>
<dbReference type="SUPFAM" id="SSF56645">
    <property type="entry name" value="Acyl-CoA dehydrogenase NM domain-like"/>
    <property type="match status" value="1"/>
</dbReference>
<name>A0A179B3N4_9ACTO</name>
<evidence type="ECO:0000256" key="6">
    <source>
        <dbReference type="RuleBase" id="RU362125"/>
    </source>
</evidence>
<dbReference type="InterPro" id="IPR013786">
    <property type="entry name" value="AcylCoA_DH/ox_N"/>
</dbReference>
<gene>
    <name evidence="10" type="ORF">A4H34_01220</name>
</gene>
<evidence type="ECO:0000259" key="8">
    <source>
        <dbReference type="Pfam" id="PF02770"/>
    </source>
</evidence>
<comment type="caution">
    <text evidence="10">The sequence shown here is derived from an EMBL/GenBank/DDBJ whole genome shotgun (WGS) entry which is preliminary data.</text>
</comment>
<dbReference type="Pfam" id="PF02771">
    <property type="entry name" value="Acyl-CoA_dh_N"/>
    <property type="match status" value="1"/>
</dbReference>
<dbReference type="InterPro" id="IPR046373">
    <property type="entry name" value="Acyl-CoA_Oxase/DH_mid-dom_sf"/>
</dbReference>
<sequence>MDFSLSEEQQLLLESLDEILDQYASPAYVAETDREHRQPVEFKRAMQEAGFLSLGIPEEYGGTPVDMVTMCLIGERVASRGLNLGYATEILQVLDILEFGSPEQRESVLGILQDGGVPFALAFTEPQAGSDSSAMKTTAEHRDGKVRFNGTKTLITNAVDTKYLLTMAVNPDAEDPRRAISMYLVPTDAPGIEISPISKMCWHTADSSEIYYNDVEVDESCLVGVKGEGFKQLMKNFELERIMTATQSLGLAEAAFKDAAEYAATRVQFGKPIGSFQLVQEKLTDMAIKIENMKNFIYHSASMVDNGTLDRKQAAMCKRYCSMAAFEVCDDALQIHGGIGVTEGVRIERLWRDARGHRFGGGTDEIMVHVVGRQIVKEHTK</sequence>
<keyword evidence="3 6" id="KW-0285">Flavoprotein</keyword>